<dbReference type="AlphaFoldDB" id="A0A3B0S8Y4"/>
<dbReference type="PROSITE" id="PS00936">
    <property type="entry name" value="RIBOSOMAL_L35"/>
    <property type="match status" value="1"/>
</dbReference>
<dbReference type="EMBL" id="UOEI01000340">
    <property type="protein sequence ID" value="VAW02765.1"/>
    <property type="molecule type" value="Genomic_DNA"/>
</dbReference>
<evidence type="ECO:0000256" key="1">
    <source>
        <dbReference type="ARBA" id="ARBA00006598"/>
    </source>
</evidence>
<organism evidence="5">
    <name type="scientific">hydrothermal vent metagenome</name>
    <dbReference type="NCBI Taxonomy" id="652676"/>
    <lineage>
        <taxon>unclassified sequences</taxon>
        <taxon>metagenomes</taxon>
        <taxon>ecological metagenomes</taxon>
    </lineage>
</organism>
<keyword evidence="3" id="KW-0687">Ribonucleoprotein</keyword>
<dbReference type="Gene3D" id="4.10.410.60">
    <property type="match status" value="1"/>
</dbReference>
<dbReference type="GO" id="GO:0022625">
    <property type="term" value="C:cytosolic large ribosomal subunit"/>
    <property type="evidence" value="ECO:0007669"/>
    <property type="project" value="TreeGrafter"/>
</dbReference>
<dbReference type="InterPro" id="IPR037229">
    <property type="entry name" value="Ribosomal_bL35_sf"/>
</dbReference>
<reference evidence="5" key="1">
    <citation type="submission" date="2018-06" db="EMBL/GenBank/DDBJ databases">
        <authorList>
            <person name="Zhirakovskaya E."/>
        </authorList>
    </citation>
    <scope>NUCLEOTIDE SEQUENCE</scope>
</reference>
<dbReference type="GO" id="GO:0003735">
    <property type="term" value="F:structural constituent of ribosome"/>
    <property type="evidence" value="ECO:0007669"/>
    <property type="project" value="InterPro"/>
</dbReference>
<sequence length="64" mass="7296">MPKMKTHKGAAKRFKRTGSGKIMHRKAWRGHNRHKKTSARWRRVKGTGTLSGGDAKRVDKLLNS</sequence>
<name>A0A3B0S8Y4_9ZZZZ</name>
<evidence type="ECO:0000313" key="5">
    <source>
        <dbReference type="EMBL" id="VAW02765.1"/>
    </source>
</evidence>
<proteinExistence type="inferred from homology"/>
<evidence type="ECO:0000256" key="2">
    <source>
        <dbReference type="ARBA" id="ARBA00022980"/>
    </source>
</evidence>
<dbReference type="PANTHER" id="PTHR33343:SF1">
    <property type="entry name" value="LARGE RIBOSOMAL SUBUNIT PROTEIN BL35M"/>
    <property type="match status" value="1"/>
</dbReference>
<dbReference type="NCBIfam" id="TIGR00001">
    <property type="entry name" value="rpmI_bact"/>
    <property type="match status" value="1"/>
</dbReference>
<feature type="compositionally biased region" description="Basic and acidic residues" evidence="4">
    <location>
        <begin position="54"/>
        <end position="64"/>
    </location>
</feature>
<dbReference type="HAMAP" id="MF_00514">
    <property type="entry name" value="Ribosomal_bL35"/>
    <property type="match status" value="1"/>
</dbReference>
<dbReference type="InterPro" id="IPR021137">
    <property type="entry name" value="Ribosomal_bL35-like"/>
</dbReference>
<dbReference type="InterPro" id="IPR001706">
    <property type="entry name" value="Ribosomal_bL35"/>
</dbReference>
<dbReference type="FunFam" id="4.10.410.60:FF:000001">
    <property type="entry name" value="50S ribosomal protein L35"/>
    <property type="match status" value="1"/>
</dbReference>
<evidence type="ECO:0000256" key="3">
    <source>
        <dbReference type="ARBA" id="ARBA00023274"/>
    </source>
</evidence>
<feature type="region of interest" description="Disordered" evidence="4">
    <location>
        <begin position="1"/>
        <end position="64"/>
    </location>
</feature>
<comment type="similarity">
    <text evidence="1">Belongs to the bacterial ribosomal protein bL35 family.</text>
</comment>
<accession>A0A3B0S8Y4</accession>
<evidence type="ECO:0000256" key="4">
    <source>
        <dbReference type="SAM" id="MobiDB-lite"/>
    </source>
</evidence>
<dbReference type="PRINTS" id="PR00064">
    <property type="entry name" value="RIBOSOMALL35"/>
</dbReference>
<dbReference type="InterPro" id="IPR018265">
    <property type="entry name" value="Ribosomal_bL35_CS"/>
</dbReference>
<feature type="compositionally biased region" description="Basic residues" evidence="4">
    <location>
        <begin position="1"/>
        <end position="45"/>
    </location>
</feature>
<dbReference type="Pfam" id="PF01632">
    <property type="entry name" value="Ribosomal_L35p"/>
    <property type="match status" value="1"/>
</dbReference>
<gene>
    <name evidence="5" type="ORF">MNBD_ACTINO01-321</name>
</gene>
<dbReference type="SUPFAM" id="SSF143034">
    <property type="entry name" value="L35p-like"/>
    <property type="match status" value="1"/>
</dbReference>
<dbReference type="GO" id="GO:0006412">
    <property type="term" value="P:translation"/>
    <property type="evidence" value="ECO:0007669"/>
    <property type="project" value="InterPro"/>
</dbReference>
<protein>
    <submittedName>
        <fullName evidence="5">LSU ribosomal protein L35p</fullName>
    </submittedName>
</protein>
<dbReference type="PANTHER" id="PTHR33343">
    <property type="entry name" value="54S RIBOSOMAL PROTEIN BL35M"/>
    <property type="match status" value="1"/>
</dbReference>
<keyword evidence="2 5" id="KW-0689">Ribosomal protein</keyword>